<keyword evidence="2" id="KW-1185">Reference proteome</keyword>
<sequence>MAFTKLALCLLFFALLLSSDVNAQCNPNNFVSLSQCLMAVGNQPQMPSKGCCDSLKPFQGKAQCLCDTLTTAKKQLSSLINIENALKVPKMCGYSNYVPRGFKCNGQTIA</sequence>
<protein>
    <submittedName>
        <fullName evidence="1">Uncharacterized protein</fullName>
    </submittedName>
</protein>
<proteinExistence type="predicted"/>
<comment type="caution">
    <text evidence="1">The sequence shown here is derived from an EMBL/GenBank/DDBJ whole genome shotgun (WGS) entry which is preliminary data.</text>
</comment>
<dbReference type="Proteomes" id="UP001162992">
    <property type="component" value="Chromosome 20"/>
</dbReference>
<evidence type="ECO:0000313" key="1">
    <source>
        <dbReference type="EMBL" id="KAJ7518823.1"/>
    </source>
</evidence>
<reference evidence="2" key="1">
    <citation type="journal article" date="2024" name="Proc. Natl. Acad. Sci. U.S.A.">
        <title>Extraordinary preservation of gene collinearity over three hundred million years revealed in homosporous lycophytes.</title>
        <authorList>
            <person name="Li C."/>
            <person name="Wickell D."/>
            <person name="Kuo L.Y."/>
            <person name="Chen X."/>
            <person name="Nie B."/>
            <person name="Liao X."/>
            <person name="Peng D."/>
            <person name="Ji J."/>
            <person name="Jenkins J."/>
            <person name="Williams M."/>
            <person name="Shu S."/>
            <person name="Plott C."/>
            <person name="Barry K."/>
            <person name="Rajasekar S."/>
            <person name="Grimwood J."/>
            <person name="Han X."/>
            <person name="Sun S."/>
            <person name="Hou Z."/>
            <person name="He W."/>
            <person name="Dai G."/>
            <person name="Sun C."/>
            <person name="Schmutz J."/>
            <person name="Leebens-Mack J.H."/>
            <person name="Li F.W."/>
            <person name="Wang L."/>
        </authorList>
    </citation>
    <scope>NUCLEOTIDE SEQUENCE [LARGE SCALE GENOMIC DNA]</scope>
    <source>
        <strain evidence="2">cv. PW_Plant_1</strain>
    </source>
</reference>
<organism evidence="1 2">
    <name type="scientific">Diphasiastrum complanatum</name>
    <name type="common">Issler's clubmoss</name>
    <name type="synonym">Lycopodium complanatum</name>
    <dbReference type="NCBI Taxonomy" id="34168"/>
    <lineage>
        <taxon>Eukaryota</taxon>
        <taxon>Viridiplantae</taxon>
        <taxon>Streptophyta</taxon>
        <taxon>Embryophyta</taxon>
        <taxon>Tracheophyta</taxon>
        <taxon>Lycopodiopsida</taxon>
        <taxon>Lycopodiales</taxon>
        <taxon>Lycopodiaceae</taxon>
        <taxon>Lycopodioideae</taxon>
        <taxon>Diphasiastrum</taxon>
    </lineage>
</organism>
<gene>
    <name evidence="1" type="ORF">O6H91_20G009900</name>
</gene>
<accession>A0ACC2AMM8</accession>
<dbReference type="EMBL" id="CM055111">
    <property type="protein sequence ID" value="KAJ7518823.1"/>
    <property type="molecule type" value="Genomic_DNA"/>
</dbReference>
<name>A0ACC2AMM8_DIPCM</name>
<evidence type="ECO:0000313" key="2">
    <source>
        <dbReference type="Proteomes" id="UP001162992"/>
    </source>
</evidence>